<evidence type="ECO:0000256" key="2">
    <source>
        <dbReference type="ARBA" id="ARBA00019841"/>
    </source>
</evidence>
<dbReference type="GO" id="GO:0004527">
    <property type="term" value="F:exonuclease activity"/>
    <property type="evidence" value="ECO:0007669"/>
    <property type="project" value="UniProtKB-KW"/>
</dbReference>
<dbReference type="InterPro" id="IPR041122">
    <property type="entry name" value="RecJ_OB"/>
</dbReference>
<dbReference type="InterPro" id="IPR038763">
    <property type="entry name" value="DHH_sf"/>
</dbReference>
<evidence type="ECO:0000259" key="6">
    <source>
        <dbReference type="Pfam" id="PF01368"/>
    </source>
</evidence>
<dbReference type="InterPro" id="IPR051673">
    <property type="entry name" value="SSDNA_exonuclease_RecJ"/>
</dbReference>
<keyword evidence="3" id="KW-0540">Nuclease</keyword>
<name>A0AAE3F130_9FIRM</name>
<evidence type="ECO:0000259" key="7">
    <source>
        <dbReference type="Pfam" id="PF02272"/>
    </source>
</evidence>
<dbReference type="Pfam" id="PF17768">
    <property type="entry name" value="RecJ_OB"/>
    <property type="match status" value="1"/>
</dbReference>
<evidence type="ECO:0000256" key="1">
    <source>
        <dbReference type="ARBA" id="ARBA00005915"/>
    </source>
</evidence>
<evidence type="ECO:0000259" key="8">
    <source>
        <dbReference type="Pfam" id="PF17768"/>
    </source>
</evidence>
<evidence type="ECO:0000256" key="3">
    <source>
        <dbReference type="ARBA" id="ARBA00022722"/>
    </source>
</evidence>
<evidence type="ECO:0000313" key="10">
    <source>
        <dbReference type="Proteomes" id="UP001199915"/>
    </source>
</evidence>
<keyword evidence="4" id="KW-0378">Hydrolase</keyword>
<evidence type="ECO:0000256" key="5">
    <source>
        <dbReference type="ARBA" id="ARBA00022839"/>
    </source>
</evidence>
<dbReference type="PANTHER" id="PTHR30255">
    <property type="entry name" value="SINGLE-STRANDED-DNA-SPECIFIC EXONUCLEASE RECJ"/>
    <property type="match status" value="1"/>
</dbReference>
<keyword evidence="5" id="KW-0269">Exonuclease</keyword>
<feature type="domain" description="DHHA1" evidence="7">
    <location>
        <begin position="336"/>
        <end position="425"/>
    </location>
</feature>
<dbReference type="InterPro" id="IPR001667">
    <property type="entry name" value="DDH_dom"/>
</dbReference>
<dbReference type="SUPFAM" id="SSF64182">
    <property type="entry name" value="DHH phosphoesterases"/>
    <property type="match status" value="1"/>
</dbReference>
<dbReference type="Gene3D" id="3.90.1640.30">
    <property type="match status" value="1"/>
</dbReference>
<feature type="domain" description="RecJ OB" evidence="8">
    <location>
        <begin position="439"/>
        <end position="539"/>
    </location>
</feature>
<dbReference type="Gene3D" id="3.10.310.30">
    <property type="match status" value="1"/>
</dbReference>
<evidence type="ECO:0000256" key="4">
    <source>
        <dbReference type="ARBA" id="ARBA00022801"/>
    </source>
</evidence>
<dbReference type="InterPro" id="IPR003156">
    <property type="entry name" value="DHHA1_dom"/>
</dbReference>
<proteinExistence type="inferred from homology"/>
<feature type="domain" description="DDH" evidence="6">
    <location>
        <begin position="53"/>
        <end position="189"/>
    </location>
</feature>
<dbReference type="AlphaFoldDB" id="A0AAE3F130"/>
<comment type="similarity">
    <text evidence="1">Belongs to the RecJ family.</text>
</comment>
<protein>
    <recommendedName>
        <fullName evidence="2">Single-stranded-DNA-specific exonuclease RecJ</fullName>
    </recommendedName>
</protein>
<sequence length="569" mass="63933">MTMEEVIERNTGMSLKAFLTPQPNPYIHNMDRAVEFFKKKVNDAAEEKEILQIKIVGDYDADGMNASAILYDAIISYLKANSLAEYAEVSVRLPRRYSEGYGLSKKIIDESESGLIITVDNGIAAIDAIKKAKDKGIDVIILDHHLSGEELPCADIIVDPHCEGMSTFKHYCGAGLAYRFAEMLITNKDLLDKLLVLAGIATVADVVPLIGANRYLVRQSLKLINRGIATSGVLALVRKMRLEKITAEDYGYKIGPVCNASGRLLDDGAMDIFHLLSQELDVFALDYDEQLLKLHALADTVIERNVDRRRITEEALERSDALISQQCLADDAVYIIYDTQVSEGVMGIVAGKLAEKYMRPVIVFAHAQDGEKLKGSGRTYGNIHLKNQVLDPCKEYFFAYGGHAGAAGMTIPEKNLMLFRNKVRKLDIPVLYREKRILYDLEVTKEEIPELYEKMEFFAPFGEGNPEPVFFIRNLELSPVSGKFYEQNGSDGKSIKLFTMPYPSSGYQMAAEYLLMDAPKKIDMTFEVYTIYSHGKEHRRLRMLDFCASKNAETETSFKKELSAMLNFM</sequence>
<evidence type="ECO:0000313" key="9">
    <source>
        <dbReference type="EMBL" id="MCG4764186.1"/>
    </source>
</evidence>
<dbReference type="EMBL" id="JAKNFS010000002">
    <property type="protein sequence ID" value="MCG4764186.1"/>
    <property type="molecule type" value="Genomic_DNA"/>
</dbReference>
<dbReference type="Pfam" id="PF01368">
    <property type="entry name" value="DHH"/>
    <property type="match status" value="1"/>
</dbReference>
<organism evidence="9 10">
    <name type="scientific">Fusicatenibacter saccharivorans</name>
    <dbReference type="NCBI Taxonomy" id="1150298"/>
    <lineage>
        <taxon>Bacteria</taxon>
        <taxon>Bacillati</taxon>
        <taxon>Bacillota</taxon>
        <taxon>Clostridia</taxon>
        <taxon>Lachnospirales</taxon>
        <taxon>Lachnospiraceae</taxon>
        <taxon>Fusicatenibacter</taxon>
    </lineage>
</organism>
<accession>A0AAE3F130</accession>
<dbReference type="Proteomes" id="UP001199915">
    <property type="component" value="Unassembled WGS sequence"/>
</dbReference>
<gene>
    <name evidence="9" type="ORF">L0N21_01415</name>
</gene>
<dbReference type="PANTHER" id="PTHR30255:SF2">
    <property type="entry name" value="SINGLE-STRANDED-DNA-SPECIFIC EXONUCLEASE RECJ"/>
    <property type="match status" value="1"/>
</dbReference>
<dbReference type="Pfam" id="PF02272">
    <property type="entry name" value="DHHA1"/>
    <property type="match status" value="1"/>
</dbReference>
<reference evidence="9" key="1">
    <citation type="submission" date="2022-01" db="EMBL/GenBank/DDBJ databases">
        <title>Collection of gut derived symbiotic bacterial strains cultured from healthy donors.</title>
        <authorList>
            <person name="Lin H."/>
            <person name="Kohout C."/>
            <person name="Waligurski E."/>
            <person name="Pamer E.G."/>
        </authorList>
    </citation>
    <scope>NUCLEOTIDE SEQUENCE</scope>
    <source>
        <strain evidence="9">DFI.5.49</strain>
    </source>
</reference>
<dbReference type="GO" id="GO:0003676">
    <property type="term" value="F:nucleic acid binding"/>
    <property type="evidence" value="ECO:0007669"/>
    <property type="project" value="InterPro"/>
</dbReference>
<comment type="caution">
    <text evidence="9">The sequence shown here is derived from an EMBL/GenBank/DDBJ whole genome shotgun (WGS) entry which is preliminary data.</text>
</comment>
<dbReference type="RefSeq" id="WP_238032727.1">
    <property type="nucleotide sequence ID" value="NZ_JAKNFS010000002.1"/>
</dbReference>